<name>A0A7L5I567_9BACT</name>
<dbReference type="PRINTS" id="PR00625">
    <property type="entry name" value="JDOMAIN"/>
</dbReference>
<proteinExistence type="predicted"/>
<dbReference type="RefSeq" id="WP_139424720.1">
    <property type="nucleotide sequence ID" value="NZ_CBCSFY010000001.1"/>
</dbReference>
<dbReference type="InterPro" id="IPR051938">
    <property type="entry name" value="Apopto_cytoskel_mod"/>
</dbReference>
<feature type="domain" description="J" evidence="2">
    <location>
        <begin position="188"/>
        <end position="260"/>
    </location>
</feature>
<evidence type="ECO:0000256" key="1">
    <source>
        <dbReference type="ARBA" id="ARBA00023186"/>
    </source>
</evidence>
<dbReference type="Pfam" id="PF05099">
    <property type="entry name" value="TerB"/>
    <property type="match status" value="1"/>
</dbReference>
<evidence type="ECO:0000313" key="3">
    <source>
        <dbReference type="EMBL" id="QKF79470.1"/>
    </source>
</evidence>
<sequence length="260" mass="30462">MFFIFLILAILAFYWYYKTWGKDDFLGSFKKGAKSFSQGFKQGYHEEKIDGFKRRLNYYVIALLAKIAKSDGRVSENEANMISQILDYNAKDNKERDFLKQCFNEHKNTLNNTYDIAKELIKEVPLPHQERINILNVLVAMALIDGNINSTKKNVLKTIIKAFELDNSILEKLLNSMQMHTKNMNLQKACEILGLSENTSLEELKKRYRELAKKYHPDILNANNSDETKVKEGVRKFQEINESYEFLKQYLERKNDESTN</sequence>
<dbReference type="GeneID" id="56586283"/>
<dbReference type="SUPFAM" id="SSF46565">
    <property type="entry name" value="Chaperone J-domain"/>
    <property type="match status" value="1"/>
</dbReference>
<organism evidence="3 4">
    <name type="scientific">Campylobacter armoricus</name>
    <dbReference type="NCBI Taxonomy" id="2505970"/>
    <lineage>
        <taxon>Bacteria</taxon>
        <taxon>Pseudomonadati</taxon>
        <taxon>Campylobacterota</taxon>
        <taxon>Epsilonproteobacteria</taxon>
        <taxon>Campylobacterales</taxon>
        <taxon>Campylobacteraceae</taxon>
        <taxon>Campylobacter</taxon>
    </lineage>
</organism>
<dbReference type="Proteomes" id="UP000509246">
    <property type="component" value="Chromosome"/>
</dbReference>
<dbReference type="Pfam" id="PF00226">
    <property type="entry name" value="DnaJ"/>
    <property type="match status" value="1"/>
</dbReference>
<dbReference type="InterPro" id="IPR001623">
    <property type="entry name" value="DnaJ_domain"/>
</dbReference>
<dbReference type="PROSITE" id="PS50076">
    <property type="entry name" value="DNAJ_2"/>
    <property type="match status" value="1"/>
</dbReference>
<dbReference type="EMBL" id="CP053825">
    <property type="protein sequence ID" value="QKF79470.1"/>
    <property type="molecule type" value="Genomic_DNA"/>
</dbReference>
<dbReference type="SUPFAM" id="SSF158682">
    <property type="entry name" value="TerB-like"/>
    <property type="match status" value="1"/>
</dbReference>
<evidence type="ECO:0000313" key="4">
    <source>
        <dbReference type="Proteomes" id="UP000509246"/>
    </source>
</evidence>
<dbReference type="CDD" id="cd07316">
    <property type="entry name" value="terB_like_DjlA"/>
    <property type="match status" value="1"/>
</dbReference>
<evidence type="ECO:0000259" key="2">
    <source>
        <dbReference type="PROSITE" id="PS50076"/>
    </source>
</evidence>
<dbReference type="InterPro" id="IPR036869">
    <property type="entry name" value="J_dom_sf"/>
</dbReference>
<dbReference type="PANTHER" id="PTHR44145">
    <property type="entry name" value="DNAJ HOMOLOG SUBFAMILY A MEMBER 3, MITOCHONDRIAL"/>
    <property type="match status" value="1"/>
</dbReference>
<dbReference type="AlphaFoldDB" id="A0A7L5I567"/>
<dbReference type="CDD" id="cd06257">
    <property type="entry name" value="DnaJ"/>
    <property type="match status" value="1"/>
</dbReference>
<keyword evidence="1" id="KW-0143">Chaperone</keyword>
<dbReference type="PANTHER" id="PTHR44145:SF3">
    <property type="entry name" value="DNAJ HOMOLOG SUBFAMILY A MEMBER 3, MITOCHONDRIAL"/>
    <property type="match status" value="1"/>
</dbReference>
<dbReference type="Gene3D" id="1.10.287.110">
    <property type="entry name" value="DnaJ domain"/>
    <property type="match status" value="1"/>
</dbReference>
<protein>
    <submittedName>
        <fullName evidence="3">DnaJ-like membrane chaperone protein</fullName>
    </submittedName>
</protein>
<reference evidence="3 4" key="1">
    <citation type="submission" date="2020-05" db="EMBL/GenBank/DDBJ databases">
        <title>Complete genome sequencing of Campylobacter and Arcobacter type strains.</title>
        <authorList>
            <person name="Miller W.G."/>
            <person name="Yee E."/>
        </authorList>
    </citation>
    <scope>NUCLEOTIDE SEQUENCE [LARGE SCALE GENOMIC DNA]</scope>
    <source>
        <strain evidence="3 4">CCUG 73571</strain>
    </source>
</reference>
<keyword evidence="4" id="KW-1185">Reference proteome</keyword>
<accession>A0A7L5I567</accession>
<dbReference type="Gene3D" id="1.10.3680.10">
    <property type="entry name" value="TerB-like"/>
    <property type="match status" value="1"/>
</dbReference>
<dbReference type="InterPro" id="IPR007791">
    <property type="entry name" value="DjlA_N"/>
</dbReference>
<dbReference type="InterPro" id="IPR029024">
    <property type="entry name" value="TerB-like"/>
</dbReference>
<gene>
    <name evidence="3" type="primary">djlA</name>
    <name evidence="3" type="ORF">CARM_0550</name>
</gene>
<dbReference type="KEGG" id="carm:CARM_0550"/>
<dbReference type="SMART" id="SM00271">
    <property type="entry name" value="DnaJ"/>
    <property type="match status" value="1"/>
</dbReference>